<feature type="transmembrane region" description="Helical" evidence="1">
    <location>
        <begin position="7"/>
        <end position="23"/>
    </location>
</feature>
<dbReference type="RefSeq" id="YP_010090784.1">
    <property type="nucleotide sequence ID" value="NC_055721.1"/>
</dbReference>
<organism evidence="2 3">
    <name type="scientific">Escherichia phage EcS1</name>
    <dbReference type="NCBI Taxonomy" id="2083276"/>
    <lineage>
        <taxon>Viruses</taxon>
        <taxon>Duplodnaviria</taxon>
        <taxon>Heunggongvirae</taxon>
        <taxon>Uroviricota</taxon>
        <taxon>Caudoviricetes</taxon>
        <taxon>Pantevenvirales</taxon>
        <taxon>Straboviridae</taxon>
        <taxon>Tevenvirinae</taxon>
        <taxon>Kagamiyamavirus</taxon>
        <taxon>Kagamiyamavirus ecs1</taxon>
    </lineage>
</organism>
<keyword evidence="1" id="KW-0812">Transmembrane</keyword>
<evidence type="ECO:0000256" key="1">
    <source>
        <dbReference type="SAM" id="Phobius"/>
    </source>
</evidence>
<keyword evidence="3" id="KW-1185">Reference proteome</keyword>
<proteinExistence type="predicted"/>
<dbReference type="GeneID" id="65108276"/>
<protein>
    <submittedName>
        <fullName evidence="2">Uncharacterized protein</fullName>
    </submittedName>
</protein>
<name>A0A2Z5ZCD3_9CAUD</name>
<sequence>MTTRSKFLIALCIIISVMFTFSHNNDYMSEKSYTVETTQLYSGQGTGRYASTEFIGVFKTEDNVYFDLRLKPSTYSQLKVGEKVVFDLRPMDIKQTPMENLIWFFGGVILWSISIVGGIVCLIGIAKPSAFEDNDEY</sequence>
<evidence type="ECO:0000313" key="3">
    <source>
        <dbReference type="Proteomes" id="UP000250157"/>
    </source>
</evidence>
<feature type="transmembrane region" description="Helical" evidence="1">
    <location>
        <begin position="101"/>
        <end position="125"/>
    </location>
</feature>
<evidence type="ECO:0000313" key="2">
    <source>
        <dbReference type="EMBL" id="BBC78137.1"/>
    </source>
</evidence>
<accession>A0A2Z5ZCD3</accession>
<dbReference type="KEGG" id="vg:65108276"/>
<dbReference type="Proteomes" id="UP000250157">
    <property type="component" value="Segment"/>
</dbReference>
<keyword evidence="1" id="KW-0472">Membrane</keyword>
<dbReference type="EMBL" id="LC371242">
    <property type="protein sequence ID" value="BBC78137.1"/>
    <property type="molecule type" value="Genomic_DNA"/>
</dbReference>
<keyword evidence="1" id="KW-1133">Transmembrane helix</keyword>
<reference evidence="2 3" key="1">
    <citation type="submission" date="2018-02" db="EMBL/GenBank/DDBJ databases">
        <title>Full genome sequencing of a novel polyvalent bacteriophage as one of T4-Family member.</title>
        <authorList>
            <person name="Kawasaki T."/>
            <person name="Saad A.M."/>
            <person name="Yamada T."/>
        </authorList>
    </citation>
    <scope>NUCLEOTIDE SEQUENCE [LARGE SCALE GENOMIC DNA]</scope>
    <source>
        <strain evidence="2 3">EcS1</strain>
    </source>
</reference>